<gene>
    <name evidence="4" type="ORF">POBO1169_LOCUS8270</name>
</gene>
<evidence type="ECO:0000313" key="4">
    <source>
        <dbReference type="EMBL" id="CAD8665590.1"/>
    </source>
</evidence>
<dbReference type="PANTHER" id="PTHR12320">
    <property type="entry name" value="PROTEIN PHOSPHATASE 2C"/>
    <property type="match status" value="1"/>
</dbReference>
<accession>A0A7S0R2W6</accession>
<reference evidence="4" key="1">
    <citation type="submission" date="2021-01" db="EMBL/GenBank/DDBJ databases">
        <authorList>
            <person name="Corre E."/>
            <person name="Pelletier E."/>
            <person name="Niang G."/>
            <person name="Scheremetjew M."/>
            <person name="Finn R."/>
            <person name="Kale V."/>
            <person name="Holt S."/>
            <person name="Cochrane G."/>
            <person name="Meng A."/>
            <person name="Brown T."/>
            <person name="Cohen L."/>
        </authorList>
    </citation>
    <scope>NUCLEOTIDE SEQUENCE</scope>
    <source>
        <strain evidence="4">CCMP722</strain>
    </source>
</reference>
<organism evidence="4">
    <name type="scientific">Pyramimonas obovata</name>
    <dbReference type="NCBI Taxonomy" id="1411642"/>
    <lineage>
        <taxon>Eukaryota</taxon>
        <taxon>Viridiplantae</taxon>
        <taxon>Chlorophyta</taxon>
        <taxon>Pyramimonadophyceae</taxon>
        <taxon>Pyramimonadales</taxon>
        <taxon>Pyramimonadaceae</taxon>
        <taxon>Pyramimonas</taxon>
        <taxon>Pyramimonas incertae sedis</taxon>
    </lineage>
</organism>
<sequence length="432" mass="45793">MHFGLPFGLPFVSNSNRSPSIPLRKLFSLGSDRANGQPSPKVSETLGHRMSVLGAWMRIGSVARAEGCGQSARIVTAELTRRASGGASGKGSPLRHGSRNIFRPMTKPAPLTVRQPMKYGSALVFSTTWGASLSPVPVLLGPNQYLVGISSNEGVIQGDWPIVTAVEQGARAMTTTTTKEESVDEVEQKSILLNSGAASIPHPDKKEKGGEDSYFVAAGGKWIGVADGVGGWAELGVDAGEYARTLMRLSAQEAEQPENEEDPLKVLEKAFQNTFVQGSCTACILTVQDSNLRAANIGDSGFVVVRKGKVLFRSQPQQHDFNFPYQLGGDGSDKPRDAQCYQIRVQSGDAVVVGTDGLFDNVHDRDVALIASRAVKQGLPPAACATQLASLATALAQDGNLVSPFAKAAREAGYAYRGGKADDTTVVVSYVE</sequence>
<dbReference type="EC" id="3.1.3.16" evidence="1"/>
<dbReference type="GO" id="GO:0004722">
    <property type="term" value="F:protein serine/threonine phosphatase activity"/>
    <property type="evidence" value="ECO:0007669"/>
    <property type="project" value="UniProtKB-EC"/>
</dbReference>
<protein>
    <recommendedName>
        <fullName evidence="1">Protein phosphatase</fullName>
        <ecNumber evidence="1">3.1.3.16</ecNumber>
    </recommendedName>
</protein>
<comment type="similarity">
    <text evidence="1">Belongs to the PP2C family.</text>
</comment>
<feature type="domain" description="PPM-type phosphatase" evidence="3">
    <location>
        <begin position="194"/>
        <end position="431"/>
    </location>
</feature>
<keyword evidence="1" id="KW-0479">Metal-binding</keyword>
<keyword evidence="1" id="KW-0904">Protein phosphatase</keyword>
<dbReference type="SMART" id="SM00332">
    <property type="entry name" value="PP2Cc"/>
    <property type="match status" value="1"/>
</dbReference>
<dbReference type="InterPro" id="IPR039123">
    <property type="entry name" value="PPTC7"/>
</dbReference>
<evidence type="ECO:0000256" key="2">
    <source>
        <dbReference type="SAM" id="MobiDB-lite"/>
    </source>
</evidence>
<dbReference type="CDD" id="cd00143">
    <property type="entry name" value="PP2Cc"/>
    <property type="match status" value="1"/>
</dbReference>
<comment type="catalytic activity">
    <reaction evidence="1">
        <text>O-phospho-L-threonyl-[protein] + H2O = L-threonyl-[protein] + phosphate</text>
        <dbReference type="Rhea" id="RHEA:47004"/>
        <dbReference type="Rhea" id="RHEA-COMP:11060"/>
        <dbReference type="Rhea" id="RHEA-COMP:11605"/>
        <dbReference type="ChEBI" id="CHEBI:15377"/>
        <dbReference type="ChEBI" id="CHEBI:30013"/>
        <dbReference type="ChEBI" id="CHEBI:43474"/>
        <dbReference type="ChEBI" id="CHEBI:61977"/>
        <dbReference type="EC" id="3.1.3.16"/>
    </reaction>
</comment>
<dbReference type="EMBL" id="HBFA01016059">
    <property type="protein sequence ID" value="CAD8665590.1"/>
    <property type="molecule type" value="Transcribed_RNA"/>
</dbReference>
<comment type="cofactor">
    <cofactor evidence="1">
        <name>Mn(2+)</name>
        <dbReference type="ChEBI" id="CHEBI:29035"/>
    </cofactor>
</comment>
<keyword evidence="1" id="KW-0464">Manganese</keyword>
<dbReference type="SUPFAM" id="SSF81606">
    <property type="entry name" value="PP2C-like"/>
    <property type="match status" value="1"/>
</dbReference>
<dbReference type="PANTHER" id="PTHR12320:SF1">
    <property type="entry name" value="PROTEIN PHOSPHATASE PTC7 HOMOLOG"/>
    <property type="match status" value="1"/>
</dbReference>
<keyword evidence="1" id="KW-0378">Hydrolase</keyword>
<dbReference type="Pfam" id="PF07228">
    <property type="entry name" value="SpoIIE"/>
    <property type="match status" value="1"/>
</dbReference>
<dbReference type="InterPro" id="IPR036457">
    <property type="entry name" value="PPM-type-like_dom_sf"/>
</dbReference>
<evidence type="ECO:0000259" key="3">
    <source>
        <dbReference type="PROSITE" id="PS51746"/>
    </source>
</evidence>
<feature type="region of interest" description="Disordered" evidence="2">
    <location>
        <begin position="82"/>
        <end position="105"/>
    </location>
</feature>
<dbReference type="Gene3D" id="3.60.40.10">
    <property type="entry name" value="PPM-type phosphatase domain"/>
    <property type="match status" value="2"/>
</dbReference>
<dbReference type="InterPro" id="IPR001932">
    <property type="entry name" value="PPM-type_phosphatase-like_dom"/>
</dbReference>
<proteinExistence type="inferred from homology"/>
<dbReference type="GO" id="GO:0046872">
    <property type="term" value="F:metal ion binding"/>
    <property type="evidence" value="ECO:0007669"/>
    <property type="project" value="UniProtKB-UniRule"/>
</dbReference>
<comment type="cofactor">
    <cofactor evidence="1">
        <name>Mg(2+)</name>
        <dbReference type="ChEBI" id="CHEBI:18420"/>
    </cofactor>
</comment>
<keyword evidence="1" id="KW-0460">Magnesium</keyword>
<comment type="catalytic activity">
    <reaction evidence="1">
        <text>O-phospho-L-seryl-[protein] + H2O = L-seryl-[protein] + phosphate</text>
        <dbReference type="Rhea" id="RHEA:20629"/>
        <dbReference type="Rhea" id="RHEA-COMP:9863"/>
        <dbReference type="Rhea" id="RHEA-COMP:11604"/>
        <dbReference type="ChEBI" id="CHEBI:15377"/>
        <dbReference type="ChEBI" id="CHEBI:29999"/>
        <dbReference type="ChEBI" id="CHEBI:43474"/>
        <dbReference type="ChEBI" id="CHEBI:83421"/>
        <dbReference type="EC" id="3.1.3.16"/>
    </reaction>
</comment>
<dbReference type="SMART" id="SM00331">
    <property type="entry name" value="PP2C_SIG"/>
    <property type="match status" value="1"/>
</dbReference>
<dbReference type="PROSITE" id="PS51746">
    <property type="entry name" value="PPM_2"/>
    <property type="match status" value="1"/>
</dbReference>
<name>A0A7S0R2W6_9CHLO</name>
<evidence type="ECO:0000256" key="1">
    <source>
        <dbReference type="RuleBase" id="RU366020"/>
    </source>
</evidence>
<dbReference type="AlphaFoldDB" id="A0A7S0R2W6"/>